<feature type="region of interest" description="Disordered" evidence="1">
    <location>
        <begin position="1"/>
        <end position="63"/>
    </location>
</feature>
<protein>
    <recommendedName>
        <fullName evidence="2">Immune mapped protein 2 N-terminal domain-containing protein</fullName>
    </recommendedName>
</protein>
<dbReference type="Pfam" id="PF18590">
    <property type="entry name" value="IMP2_N"/>
    <property type="match status" value="1"/>
</dbReference>
<name>A0A7S0NS19_9EUKA</name>
<evidence type="ECO:0000256" key="1">
    <source>
        <dbReference type="SAM" id="MobiDB-lite"/>
    </source>
</evidence>
<gene>
    <name evidence="3" type="ORF">CLEP1334_LOCUS6510</name>
</gene>
<feature type="compositionally biased region" description="Basic and acidic residues" evidence="1">
    <location>
        <begin position="10"/>
        <end position="34"/>
    </location>
</feature>
<accession>A0A7S0NS19</accession>
<dbReference type="AlphaFoldDB" id="A0A7S0NS19"/>
<feature type="domain" description="Immune mapped protein 2 N-terminal" evidence="2">
    <location>
        <begin position="79"/>
        <end position="168"/>
    </location>
</feature>
<reference evidence="3" key="1">
    <citation type="submission" date="2021-01" db="EMBL/GenBank/DDBJ databases">
        <authorList>
            <person name="Corre E."/>
            <person name="Pelletier E."/>
            <person name="Niang G."/>
            <person name="Scheremetjew M."/>
            <person name="Finn R."/>
            <person name="Kale V."/>
            <person name="Holt S."/>
            <person name="Cochrane G."/>
            <person name="Meng A."/>
            <person name="Brown T."/>
            <person name="Cohen L."/>
        </authorList>
    </citation>
    <scope>NUCLEOTIDE SEQUENCE</scope>
    <source>
        <strain evidence="3">RCC1130</strain>
    </source>
</reference>
<dbReference type="InterPro" id="IPR040955">
    <property type="entry name" value="IMP2_N"/>
</dbReference>
<proteinExistence type="predicted"/>
<sequence>MQRLRRMSFSKRDREKGASDSADAKRLSEREREAAAAAAAAAEAAEEAERLATEEAESARRAAEAAEAEAARIEREKTVGCYLTFSDAGQGSLSTVWSALPVEGALAFFKPQKPVPQHKFTANQGRSILVSDCGRLRSSTGQSSKQFFKGIGQFVKSAKNWDANIIFLAQLEGRPVSIFLNDANINVVPVVFGEGVDSPTLARMKAVAVFSEAAGTQHMSVLKLETNYFMTIAEKEGAGLMLAT</sequence>
<evidence type="ECO:0000313" key="3">
    <source>
        <dbReference type="EMBL" id="CAD8531258.1"/>
    </source>
</evidence>
<organism evidence="3">
    <name type="scientific">Calcidiscus leptoporus</name>
    <dbReference type="NCBI Taxonomy" id="127549"/>
    <lineage>
        <taxon>Eukaryota</taxon>
        <taxon>Haptista</taxon>
        <taxon>Haptophyta</taxon>
        <taxon>Prymnesiophyceae</taxon>
        <taxon>Coccolithales</taxon>
        <taxon>Calcidiscaceae</taxon>
        <taxon>Calcidiscus</taxon>
    </lineage>
</organism>
<evidence type="ECO:0000259" key="2">
    <source>
        <dbReference type="Pfam" id="PF18590"/>
    </source>
</evidence>
<feature type="compositionally biased region" description="Basic and acidic residues" evidence="1">
    <location>
        <begin position="47"/>
        <end position="63"/>
    </location>
</feature>
<dbReference type="EMBL" id="HBER01013062">
    <property type="protein sequence ID" value="CAD8531258.1"/>
    <property type="molecule type" value="Transcribed_RNA"/>
</dbReference>